<dbReference type="EMBL" id="JBHUPE010000004">
    <property type="protein sequence ID" value="MFD2903786.1"/>
    <property type="molecule type" value="Genomic_DNA"/>
</dbReference>
<proteinExistence type="predicted"/>
<dbReference type="InterPro" id="IPR014729">
    <property type="entry name" value="Rossmann-like_a/b/a_fold"/>
</dbReference>
<dbReference type="RefSeq" id="WP_380919335.1">
    <property type="nucleotide sequence ID" value="NZ_JBHUPE010000004.1"/>
</dbReference>
<dbReference type="NCBIfam" id="NF041925">
    <property type="entry name" value="QatC"/>
    <property type="match status" value="1"/>
</dbReference>
<keyword evidence="1" id="KW-0671">Queuosine biosynthesis</keyword>
<dbReference type="Proteomes" id="UP001597509">
    <property type="component" value="Unassembled WGS sequence"/>
</dbReference>
<reference evidence="3" key="1">
    <citation type="journal article" date="2019" name="Int. J. Syst. Evol. Microbiol.">
        <title>The Global Catalogue of Microorganisms (GCM) 10K type strain sequencing project: providing services to taxonomists for standard genome sequencing and annotation.</title>
        <authorList>
            <consortium name="The Broad Institute Genomics Platform"/>
            <consortium name="The Broad Institute Genome Sequencing Center for Infectious Disease"/>
            <person name="Wu L."/>
            <person name="Ma J."/>
        </authorList>
    </citation>
    <scope>NUCLEOTIDE SEQUENCE [LARGE SCALE GENOMIC DNA]</scope>
    <source>
        <strain evidence="3">KCTC 22209</strain>
    </source>
</reference>
<evidence type="ECO:0000256" key="1">
    <source>
        <dbReference type="ARBA" id="ARBA00022785"/>
    </source>
</evidence>
<sequence length="441" mass="51590">MLHSNGNNDMRHIVFKIDEKDTFEFNEADYVVDLTSKDDYHHTFYNTLRPLYRMANFFQDEALDLFYISLMVYYADRKVLRKEFSDNWTREFTLYIPVVALDKWEKNKTHLEQMISYLSGDIWHINFRKRELNIKEKKISDTISNRYTDRKFDPDKFCMLSGGLDSFIGAADLLLETKNIAFIGHYGGGKGVKPFQDAVNEILKERFDLNDHQFFNFNATPVKGVEDSTRTRSLMFFAHAIILASCNQREVELYIPENGLISLNIPLTNSRLGSSSTRTTHPYYMNMLQELLNNLGLKIKLCNPYQFKTKGEMMKLSPNKDFISENYHLTMSCSHPDQGRYQKLTKPSHCGTCLPCTIRRASINMAFGGDNTDYRDIQYKEPKAIIELRSFRIGMLDYENKKMNRFTIQFAGQINDNLDEYISLYERGMKELGDFLNLQNE</sequence>
<gene>
    <name evidence="2" type="primary">qatC</name>
    <name evidence="2" type="ORF">ACFS6I_07625</name>
</gene>
<accession>A0ABW5YV02</accession>
<comment type="caution">
    <text evidence="2">The sequence shown here is derived from an EMBL/GenBank/DDBJ whole genome shotgun (WGS) entry which is preliminary data.</text>
</comment>
<dbReference type="Pfam" id="PF06508">
    <property type="entry name" value="QueC"/>
    <property type="match status" value="1"/>
</dbReference>
<keyword evidence="3" id="KW-1185">Reference proteome</keyword>
<evidence type="ECO:0000313" key="2">
    <source>
        <dbReference type="EMBL" id="MFD2903786.1"/>
    </source>
</evidence>
<organism evidence="2 3">
    <name type="scientific">Sphingobacterium anhuiense</name>
    <dbReference type="NCBI Taxonomy" id="493780"/>
    <lineage>
        <taxon>Bacteria</taxon>
        <taxon>Pseudomonadati</taxon>
        <taxon>Bacteroidota</taxon>
        <taxon>Sphingobacteriia</taxon>
        <taxon>Sphingobacteriales</taxon>
        <taxon>Sphingobacteriaceae</taxon>
        <taxon>Sphingobacterium</taxon>
    </lineage>
</organism>
<dbReference type="InterPro" id="IPR018317">
    <property type="entry name" value="QueC"/>
</dbReference>
<protein>
    <submittedName>
        <fullName evidence="2">Qat anti-phage system QueC-like protein QatC</fullName>
    </submittedName>
</protein>
<evidence type="ECO:0000313" key="3">
    <source>
        <dbReference type="Proteomes" id="UP001597509"/>
    </source>
</evidence>
<name>A0ABW5YV02_9SPHI</name>
<dbReference type="InterPro" id="IPR049676">
    <property type="entry name" value="QatC"/>
</dbReference>
<dbReference type="Gene3D" id="3.40.50.620">
    <property type="entry name" value="HUPs"/>
    <property type="match status" value="1"/>
</dbReference>